<feature type="compositionally biased region" description="Low complexity" evidence="3">
    <location>
        <begin position="629"/>
        <end position="646"/>
    </location>
</feature>
<protein>
    <recommendedName>
        <fullName evidence="8">Epidermal growth factor receptor substrate 15-like 1</fullName>
    </recommendedName>
</protein>
<dbReference type="PROSITE" id="PS00018">
    <property type="entry name" value="EF_HAND_1"/>
    <property type="match status" value="2"/>
</dbReference>
<dbReference type="PANTHER" id="PTHR11216:SF176">
    <property type="entry name" value="EPIDERMAL GROWTH FACTOR RECEPTOR PATHWAY SUBSTRATE CLONE 15, ISOFORM A"/>
    <property type="match status" value="1"/>
</dbReference>
<evidence type="ECO:0000259" key="5">
    <source>
        <dbReference type="PROSITE" id="PS50222"/>
    </source>
</evidence>
<dbReference type="GO" id="GO:0030132">
    <property type="term" value="C:clathrin coat of coated pit"/>
    <property type="evidence" value="ECO:0007669"/>
    <property type="project" value="TreeGrafter"/>
</dbReference>
<dbReference type="InterPro" id="IPR000261">
    <property type="entry name" value="EH_dom"/>
</dbReference>
<evidence type="ECO:0000256" key="1">
    <source>
        <dbReference type="ARBA" id="ARBA00022837"/>
    </source>
</evidence>
<feature type="compositionally biased region" description="Polar residues" evidence="3">
    <location>
        <begin position="647"/>
        <end position="658"/>
    </location>
</feature>
<dbReference type="PROSITE" id="PS50031">
    <property type="entry name" value="EH"/>
    <property type="match status" value="3"/>
</dbReference>
<keyword evidence="1" id="KW-0106">Calcium</keyword>
<dbReference type="PANTHER" id="PTHR11216">
    <property type="entry name" value="EH DOMAIN"/>
    <property type="match status" value="1"/>
</dbReference>
<dbReference type="GO" id="GO:0006897">
    <property type="term" value="P:endocytosis"/>
    <property type="evidence" value="ECO:0007669"/>
    <property type="project" value="TreeGrafter"/>
</dbReference>
<dbReference type="InterPro" id="IPR011992">
    <property type="entry name" value="EF-hand-dom_pair"/>
</dbReference>
<feature type="domain" description="EH" evidence="4">
    <location>
        <begin position="74"/>
        <end position="162"/>
    </location>
</feature>
<dbReference type="SUPFAM" id="SSF47473">
    <property type="entry name" value="EF-hand"/>
    <property type="match status" value="2"/>
</dbReference>
<evidence type="ECO:0008006" key="8">
    <source>
        <dbReference type="Google" id="ProtNLM"/>
    </source>
</evidence>
<organism evidence="6 7">
    <name type="scientific">Candidula unifasciata</name>
    <dbReference type="NCBI Taxonomy" id="100452"/>
    <lineage>
        <taxon>Eukaryota</taxon>
        <taxon>Metazoa</taxon>
        <taxon>Spiralia</taxon>
        <taxon>Lophotrochozoa</taxon>
        <taxon>Mollusca</taxon>
        <taxon>Gastropoda</taxon>
        <taxon>Heterobranchia</taxon>
        <taxon>Euthyneura</taxon>
        <taxon>Panpulmonata</taxon>
        <taxon>Eupulmonata</taxon>
        <taxon>Stylommatophora</taxon>
        <taxon>Helicina</taxon>
        <taxon>Helicoidea</taxon>
        <taxon>Geomitridae</taxon>
        <taxon>Candidula</taxon>
    </lineage>
</organism>
<sequence>VWDMSDPMGKGYLEKSGFFVALKLISLAQTKQEMNVANLSAETTAPDLGPVEVMDISTQPAFVANIPWDITLSEKSKYDKVFDSLQPVNNMLGGDKVKPVLMNSKLPVDILGRIWDMSDIDKDGYLDRDEFAVAMHLVYQAREGMETPNVLRPGLVPPSKRKGLGVVAASIPGAVPVLPVPGATPGANWGRSTPTQSMNGSQVPWVVTAAEKANYDVIFNQLDTDHDGLVSGGDIRDIMTQSGLRTNVLAHIWGLCDSQSVGKLTAEQFALAMFLIQQKLKGVEPPVQLTPEMIPPSLRSVADPAAFGVRNGTNAGPYSHVADFSAVKELDHISKEIDDIKKEKLHLERDKSQQEADIKIRQSEVQVLQKELDSLTATLNQLESQKKEAQKRLDELDDKRSTLERNVIELRGETDKELAEVNKMKSLLNNRQLMIKDQETELERLKSQLSQLREEEAKLAEVADSSRQQLEQLASSQGEISSEIYVAKARLQQLHYQYGDDSGFASFPDFTDDSSNGNGNFNRLQIFSNVPPVEEFQVDPFKDEDMFGSGGILPDPQSDPFQNDDPFKEIGDPFKSSDPFGSEDPFKDAFGDTSANVKAGSAFNLSSDPFVDVSQGDKDTNAFDAFGVSWTSGSSFGQSDSKSSSSNDPFGTSPISNLSPAQKRPPPPRPAPIKSRSPISFGSVSPNPSVQPLGGFESDPFGGGDPFNGGGILKSSERNSSADPFANFADFSPGKFVAPDDEDFFGGPSTISIKDSSLAQSQLGRQNIKIGGHKLGFNDSEA</sequence>
<feature type="region of interest" description="Disordered" evidence="3">
    <location>
        <begin position="549"/>
        <end position="726"/>
    </location>
</feature>
<dbReference type="SMART" id="SM00027">
    <property type="entry name" value="EH"/>
    <property type="match status" value="2"/>
</dbReference>
<gene>
    <name evidence="6" type="ORF">CUNI_LOCUS14676</name>
</gene>
<reference evidence="6" key="1">
    <citation type="submission" date="2021-04" db="EMBL/GenBank/DDBJ databases">
        <authorList>
            <consortium name="Molecular Ecology Group"/>
        </authorList>
    </citation>
    <scope>NUCLEOTIDE SEQUENCE</scope>
</reference>
<evidence type="ECO:0000256" key="2">
    <source>
        <dbReference type="SAM" id="Coils"/>
    </source>
</evidence>
<dbReference type="AlphaFoldDB" id="A0A8S3ZMT3"/>
<feature type="compositionally biased region" description="Gly residues" evidence="3">
    <location>
        <begin position="701"/>
        <end position="712"/>
    </location>
</feature>
<evidence type="ECO:0000256" key="3">
    <source>
        <dbReference type="SAM" id="MobiDB-lite"/>
    </source>
</evidence>
<dbReference type="EMBL" id="CAJHNH020003358">
    <property type="protein sequence ID" value="CAG5129118.1"/>
    <property type="molecule type" value="Genomic_DNA"/>
</dbReference>
<dbReference type="GO" id="GO:0045296">
    <property type="term" value="F:cadherin binding"/>
    <property type="evidence" value="ECO:0007669"/>
    <property type="project" value="TreeGrafter"/>
</dbReference>
<feature type="domain" description="EF-hand" evidence="5">
    <location>
        <begin position="210"/>
        <end position="245"/>
    </location>
</feature>
<evidence type="ECO:0000313" key="6">
    <source>
        <dbReference type="EMBL" id="CAG5129118.1"/>
    </source>
</evidence>
<feature type="non-terminal residue" evidence="6">
    <location>
        <position position="1"/>
    </location>
</feature>
<dbReference type="InterPro" id="IPR018247">
    <property type="entry name" value="EF_Hand_1_Ca_BS"/>
</dbReference>
<dbReference type="PROSITE" id="PS50222">
    <property type="entry name" value="EF_HAND_2"/>
    <property type="match status" value="2"/>
</dbReference>
<name>A0A8S3ZMT3_9EUPU</name>
<evidence type="ECO:0000313" key="7">
    <source>
        <dbReference type="Proteomes" id="UP000678393"/>
    </source>
</evidence>
<evidence type="ECO:0000259" key="4">
    <source>
        <dbReference type="PROSITE" id="PS50031"/>
    </source>
</evidence>
<feature type="domain" description="EH" evidence="4">
    <location>
        <begin position="211"/>
        <end position="300"/>
    </location>
</feature>
<dbReference type="Proteomes" id="UP000678393">
    <property type="component" value="Unassembled WGS sequence"/>
</dbReference>
<feature type="coiled-coil region" evidence="2">
    <location>
        <begin position="330"/>
        <end position="469"/>
    </location>
</feature>
<dbReference type="SMART" id="SM00054">
    <property type="entry name" value="EFh"/>
    <property type="match status" value="2"/>
</dbReference>
<keyword evidence="7" id="KW-1185">Reference proteome</keyword>
<dbReference type="OrthoDB" id="524326at2759"/>
<dbReference type="GO" id="GO:0016197">
    <property type="term" value="P:endosomal transport"/>
    <property type="evidence" value="ECO:0007669"/>
    <property type="project" value="TreeGrafter"/>
</dbReference>
<dbReference type="Gene3D" id="1.10.238.10">
    <property type="entry name" value="EF-hand"/>
    <property type="match status" value="3"/>
</dbReference>
<accession>A0A8S3ZMT3</accession>
<comment type="caution">
    <text evidence="6">The sequence shown here is derived from an EMBL/GenBank/DDBJ whole genome shotgun (WGS) entry which is preliminary data.</text>
</comment>
<dbReference type="InterPro" id="IPR002048">
    <property type="entry name" value="EF_hand_dom"/>
</dbReference>
<proteinExistence type="predicted"/>
<dbReference type="GO" id="GO:0005509">
    <property type="term" value="F:calcium ion binding"/>
    <property type="evidence" value="ECO:0007669"/>
    <property type="project" value="InterPro"/>
</dbReference>
<keyword evidence="2" id="KW-0175">Coiled coil</keyword>
<dbReference type="Pfam" id="PF12763">
    <property type="entry name" value="EH"/>
    <property type="match status" value="2"/>
</dbReference>
<dbReference type="CDD" id="cd00052">
    <property type="entry name" value="EH"/>
    <property type="match status" value="2"/>
</dbReference>
<feature type="domain" description="EH" evidence="4">
    <location>
        <begin position="1"/>
        <end position="60"/>
    </location>
</feature>
<feature type="domain" description="EF-hand" evidence="5">
    <location>
        <begin position="106"/>
        <end position="141"/>
    </location>
</feature>